<proteinExistence type="predicted"/>
<dbReference type="PROSITE" id="PS51165">
    <property type="entry name" value="THUMP"/>
    <property type="match status" value="1"/>
</dbReference>
<reference evidence="4 5" key="1">
    <citation type="journal article" date="2017" name="G3 (Bethesda)">
        <title>First Draft Genome Sequence of the Pathogenic Fungus Lomentospora prolificans (Formerly Scedosporium prolificans).</title>
        <authorList>
            <person name="Luo R."/>
            <person name="Zimin A."/>
            <person name="Workman R."/>
            <person name="Fan Y."/>
            <person name="Pertea G."/>
            <person name="Grossman N."/>
            <person name="Wear M.P."/>
            <person name="Jia B."/>
            <person name="Miller H."/>
            <person name="Casadevall A."/>
            <person name="Timp W."/>
            <person name="Zhang S.X."/>
            <person name="Salzberg S.L."/>
        </authorList>
    </citation>
    <scope>NUCLEOTIDE SEQUENCE [LARGE SCALE GENOMIC DNA]</scope>
    <source>
        <strain evidence="4 5">JHH-5317</strain>
    </source>
</reference>
<keyword evidence="1" id="KW-0694">RNA-binding</keyword>
<dbReference type="STRING" id="41688.A0A2N3N3R3"/>
<keyword evidence="5" id="KW-1185">Reference proteome</keyword>
<dbReference type="GO" id="GO:0003723">
    <property type="term" value="F:RNA binding"/>
    <property type="evidence" value="ECO:0007669"/>
    <property type="project" value="UniProtKB-UniRule"/>
</dbReference>
<evidence type="ECO:0000259" key="3">
    <source>
        <dbReference type="PROSITE" id="PS51165"/>
    </source>
</evidence>
<dbReference type="GO" id="GO:0006400">
    <property type="term" value="P:tRNA modification"/>
    <property type="evidence" value="ECO:0007669"/>
    <property type="project" value="InterPro"/>
</dbReference>
<evidence type="ECO:0000256" key="2">
    <source>
        <dbReference type="SAM" id="MobiDB-lite"/>
    </source>
</evidence>
<dbReference type="PANTHER" id="PTHR13452:SF10">
    <property type="entry name" value="THUMP DOMAIN-CONTAINING PROTEIN 1"/>
    <property type="match status" value="1"/>
</dbReference>
<dbReference type="Gene3D" id="3.30.2300.10">
    <property type="entry name" value="THUMP superfamily"/>
    <property type="match status" value="1"/>
</dbReference>
<feature type="region of interest" description="Disordered" evidence="2">
    <location>
        <begin position="1"/>
        <end position="38"/>
    </location>
</feature>
<feature type="compositionally biased region" description="Basic and acidic residues" evidence="2">
    <location>
        <begin position="14"/>
        <end position="26"/>
    </location>
</feature>
<dbReference type="Pfam" id="PF02926">
    <property type="entry name" value="THUMP"/>
    <property type="match status" value="1"/>
</dbReference>
<dbReference type="SUPFAM" id="SSF143437">
    <property type="entry name" value="THUMP domain-like"/>
    <property type="match status" value="1"/>
</dbReference>
<evidence type="ECO:0000256" key="1">
    <source>
        <dbReference type="PROSITE-ProRule" id="PRU00529"/>
    </source>
</evidence>
<feature type="compositionally biased region" description="Polar residues" evidence="2">
    <location>
        <begin position="28"/>
        <end position="38"/>
    </location>
</feature>
<dbReference type="VEuPathDB" id="FungiDB:jhhlp_005677"/>
<feature type="region of interest" description="Disordered" evidence="2">
    <location>
        <begin position="313"/>
        <end position="349"/>
    </location>
</feature>
<dbReference type="PANTHER" id="PTHR13452">
    <property type="entry name" value="THUMP DOMAIN CONTAINING PROTEIN 1-RELATED"/>
    <property type="match status" value="1"/>
</dbReference>
<feature type="domain" description="THUMP" evidence="3">
    <location>
        <begin position="194"/>
        <end position="295"/>
    </location>
</feature>
<accession>A0A2N3N3R3</accession>
<evidence type="ECO:0000313" key="5">
    <source>
        <dbReference type="Proteomes" id="UP000233524"/>
    </source>
</evidence>
<dbReference type="OrthoDB" id="367221at2759"/>
<dbReference type="AlphaFoldDB" id="A0A2N3N3R3"/>
<dbReference type="FunCoup" id="A0A2N3N3R3">
    <property type="interactions" value="826"/>
</dbReference>
<dbReference type="InterPro" id="IPR004114">
    <property type="entry name" value="THUMP_dom"/>
</dbReference>
<comment type="caution">
    <text evidence="4">The sequence shown here is derived from an EMBL/GenBank/DDBJ whole genome shotgun (WGS) entry which is preliminary data.</text>
</comment>
<organism evidence="4 5">
    <name type="scientific">Lomentospora prolificans</name>
    <dbReference type="NCBI Taxonomy" id="41688"/>
    <lineage>
        <taxon>Eukaryota</taxon>
        <taxon>Fungi</taxon>
        <taxon>Dikarya</taxon>
        <taxon>Ascomycota</taxon>
        <taxon>Pezizomycotina</taxon>
        <taxon>Sordariomycetes</taxon>
        <taxon>Hypocreomycetidae</taxon>
        <taxon>Microascales</taxon>
        <taxon>Microascaceae</taxon>
        <taxon>Lomentospora</taxon>
    </lineage>
</organism>
<name>A0A2N3N3R3_9PEZI</name>
<dbReference type="EMBL" id="NLAX01000701">
    <property type="protein sequence ID" value="PKS07080.1"/>
    <property type="molecule type" value="Genomic_DNA"/>
</dbReference>
<gene>
    <name evidence="4" type="ORF">jhhlp_005677</name>
</gene>
<evidence type="ECO:0000313" key="4">
    <source>
        <dbReference type="EMBL" id="PKS07080.1"/>
    </source>
</evidence>
<protein>
    <recommendedName>
        <fullName evidence="3">THUMP domain-containing protein</fullName>
    </recommendedName>
</protein>
<dbReference type="Proteomes" id="UP000233524">
    <property type="component" value="Unassembled WGS sequence"/>
</dbReference>
<dbReference type="InterPro" id="IPR040183">
    <property type="entry name" value="THUMPD1-like"/>
</dbReference>
<dbReference type="InParanoid" id="A0A2N3N3R3"/>
<sequence>MNDKKRKQPPSEGSKGDGKKSKRGNEGKWQTSHQRNNVAQRLELGTTIESGDAGIWVTCQRGLEKKAISEMTLLCDELGESSYGIKPPAQLAEKAALDAQDTNDIAASIEDELAGLKQDNKRPKTDHTFLPVHSGIECVFFMKTRPPVEPVAFVNKICDDAETCTQMSERKLRHINRLTPVTLIGKSLDNGIEKVAREVLSPSFELRPENGTESTPKTETKADIPAYTSIGSDTNAISSKYAIRPNIRASSVKRDEVINRVAALVGSKHTVNLTSPDKVILIEVFKNFCGMSVVDGPRWETLRKYNVNELYKQASTNSEKKKSETEPEPDTAVLALAQGKADKTTGVQA</sequence>
<dbReference type="CDD" id="cd11717">
    <property type="entry name" value="THUMP_THUMPD1_like"/>
    <property type="match status" value="1"/>
</dbReference>